<accession>A0A4S9E085</accession>
<reference evidence="2 3" key="1">
    <citation type="submission" date="2018-10" db="EMBL/GenBank/DDBJ databases">
        <title>Fifty Aureobasidium pullulans genomes reveal a recombining polyextremotolerant generalist.</title>
        <authorList>
            <person name="Gostincar C."/>
            <person name="Turk M."/>
            <person name="Zajc J."/>
            <person name="Gunde-Cimerman N."/>
        </authorList>
    </citation>
    <scope>NUCLEOTIDE SEQUENCE [LARGE SCALE GENOMIC DNA]</scope>
    <source>
        <strain evidence="2 3">EXF-9785</strain>
    </source>
</reference>
<proteinExistence type="predicted"/>
<feature type="region of interest" description="Disordered" evidence="1">
    <location>
        <begin position="1"/>
        <end position="128"/>
    </location>
</feature>
<evidence type="ECO:0000256" key="1">
    <source>
        <dbReference type="SAM" id="MobiDB-lite"/>
    </source>
</evidence>
<evidence type="ECO:0000313" key="2">
    <source>
        <dbReference type="EMBL" id="THX26733.1"/>
    </source>
</evidence>
<feature type="compositionally biased region" description="Low complexity" evidence="1">
    <location>
        <begin position="197"/>
        <end position="230"/>
    </location>
</feature>
<evidence type="ECO:0000313" key="3">
    <source>
        <dbReference type="Proteomes" id="UP000308953"/>
    </source>
</evidence>
<feature type="region of interest" description="Disordered" evidence="1">
    <location>
        <begin position="165"/>
        <end position="230"/>
    </location>
</feature>
<dbReference type="EMBL" id="QZAV01000419">
    <property type="protein sequence ID" value="THX26733.1"/>
    <property type="molecule type" value="Genomic_DNA"/>
</dbReference>
<feature type="compositionally biased region" description="Polar residues" evidence="1">
    <location>
        <begin position="39"/>
        <end position="49"/>
    </location>
</feature>
<feature type="region of interest" description="Disordered" evidence="1">
    <location>
        <begin position="133"/>
        <end position="152"/>
    </location>
</feature>
<sequence length="345" mass="38008">MPTDPHQGGNLSDMAVTGTSIPNDAGAYETLPSVPNPEQADTNNRTATNLAGAADNATDMPKSSKDIGATGEVMTATGDQLPAQVESKNLHFGANNPADKGHDRSDKHTKQKESDFERYAADRRDDSNNARKRWHINLRGMKSSRQDTPLAGNTDEISLLSIMSSSRSGNNSFSKDDSPSSPNNSSNKSTSSDDHNYSNNSYNRSFNTSSNNSRTPSISSTPSSSAFCNSSNNSANNSPLLYLLFPKLFHQLPLPHLQRLENHFHIIHPLYLLIYLSPTRQLRISSPPHPRFRDQVCNAAYRRAYASGGGKPARPYLINWARNADRQDRVLEGIKEVKGKRKKKI</sequence>
<name>A0A4S9E085_AURPU</name>
<organism evidence="2 3">
    <name type="scientific">Aureobasidium pullulans</name>
    <name type="common">Black yeast</name>
    <name type="synonym">Pullularia pullulans</name>
    <dbReference type="NCBI Taxonomy" id="5580"/>
    <lineage>
        <taxon>Eukaryota</taxon>
        <taxon>Fungi</taxon>
        <taxon>Dikarya</taxon>
        <taxon>Ascomycota</taxon>
        <taxon>Pezizomycotina</taxon>
        <taxon>Dothideomycetes</taxon>
        <taxon>Dothideomycetidae</taxon>
        <taxon>Dothideales</taxon>
        <taxon>Saccotheciaceae</taxon>
        <taxon>Aureobasidium</taxon>
    </lineage>
</organism>
<protein>
    <submittedName>
        <fullName evidence="2">Uncharacterized protein</fullName>
    </submittedName>
</protein>
<dbReference type="AlphaFoldDB" id="A0A4S9E085"/>
<gene>
    <name evidence="2" type="ORF">D6D10_09630</name>
</gene>
<comment type="caution">
    <text evidence="2">The sequence shown here is derived from an EMBL/GenBank/DDBJ whole genome shotgun (WGS) entry which is preliminary data.</text>
</comment>
<dbReference type="Proteomes" id="UP000308953">
    <property type="component" value="Unassembled WGS sequence"/>
</dbReference>
<feature type="compositionally biased region" description="Low complexity" evidence="1">
    <location>
        <begin position="165"/>
        <end position="190"/>
    </location>
</feature>
<feature type="compositionally biased region" description="Basic and acidic residues" evidence="1">
    <location>
        <begin position="99"/>
        <end position="128"/>
    </location>
</feature>